<dbReference type="HOGENOM" id="CLU_1582259_0_0_1"/>
<dbReference type="PANTHER" id="PTHR24027">
    <property type="entry name" value="CADHERIN-23"/>
    <property type="match status" value="1"/>
</dbReference>
<dbReference type="GO" id="GO:0044331">
    <property type="term" value="P:cell-cell adhesion mediated by cadherin"/>
    <property type="evidence" value="ECO:0000318"/>
    <property type="project" value="GO_Central"/>
</dbReference>
<keyword evidence="2" id="KW-1003">Cell membrane</keyword>
<sequence>MYNNKVEGKEFRFEISGEAVDLGYLTINETSGDVYVNKRIDREIINVVFDVYDTETAQKIDKELAFNVVIKDINDNPPKFTEIPEAVTVDENQEEGLLEVQVIAQDMDERNTINSRFNISVIAQHPPEPKIQTKWIDERIVHLNFTGCFNYEVKPVFYVVTLQAKDHGDPPLSSTAEITINIVDRNTNMPVFKEREYQTKASEMETHDDLLRLAVEDKDTPNTDGWRAKYFFISGNEEDIFKLETDPITNEGILSIIKVTPFNYEKNSWVDLQVGVENIEPFSKCENGKLIKQGSKLYPPDSVSVKVLMVDSNDPPEFQKTKVDLFEKEESEPGKVLFTPEVHDPDSTSFRFVLVEDPANWVSVDEKTGEIRATKKMDRESPFVDADNVYKVVIAAIDDGDPPASSSCTISIHLRDTNDHKPQLVNNSIIMCGNMSNKMMLSVIDLDADPYSGPFHFSLDNDDNKKQWKLDPYYGQQGGLINLKPLSYGNYSISLVIEDQQNNIGRETLEVVVCDCENNTCHVKKALSFHLGVPAIYSMIAGLLLFLILLIGFSCSCKKHQFEQTEDKGYQTLVKYNREGHLLKPIVSWL</sequence>
<evidence type="ECO:0000256" key="7">
    <source>
        <dbReference type="ARBA" id="ARBA00022889"/>
    </source>
</evidence>
<dbReference type="Bgee" id="ENSORLG00000022337">
    <property type="expression patterns" value="Expressed in adult organism and 4 other cell types or tissues"/>
</dbReference>
<keyword evidence="6 10" id="KW-0106">Calcium</keyword>
<dbReference type="PROSITE" id="PS00232">
    <property type="entry name" value="CADHERIN_1"/>
    <property type="match status" value="1"/>
</dbReference>
<keyword evidence="4" id="KW-0732">Signal</keyword>
<dbReference type="InterPro" id="IPR020894">
    <property type="entry name" value="Cadherin_CS"/>
</dbReference>
<dbReference type="GO" id="GO:0016477">
    <property type="term" value="P:cell migration"/>
    <property type="evidence" value="ECO:0000318"/>
    <property type="project" value="GO_Central"/>
</dbReference>
<feature type="domain" description="Cadherin" evidence="12">
    <location>
        <begin position="81"/>
        <end position="192"/>
    </location>
</feature>
<name>H2M8C2_ORYLA</name>
<keyword evidence="5" id="KW-0677">Repeat</keyword>
<dbReference type="SUPFAM" id="SSF49313">
    <property type="entry name" value="Cadherin-like"/>
    <property type="match status" value="5"/>
</dbReference>
<dbReference type="InterPro" id="IPR002126">
    <property type="entry name" value="Cadherin-like_dom"/>
</dbReference>
<evidence type="ECO:0000256" key="1">
    <source>
        <dbReference type="ARBA" id="ARBA00004236"/>
    </source>
</evidence>
<dbReference type="GO" id="GO:0007156">
    <property type="term" value="P:homophilic cell adhesion via plasma membrane adhesion molecules"/>
    <property type="evidence" value="ECO:0007669"/>
    <property type="project" value="InterPro"/>
</dbReference>
<dbReference type="AlphaFoldDB" id="H2M8C2"/>
<evidence type="ECO:0000256" key="5">
    <source>
        <dbReference type="ARBA" id="ARBA00022737"/>
    </source>
</evidence>
<reference evidence="13" key="3">
    <citation type="submission" date="2025-09" db="UniProtKB">
        <authorList>
            <consortium name="Ensembl"/>
        </authorList>
    </citation>
    <scope>IDENTIFICATION</scope>
    <source>
        <strain evidence="13">Hd-rR</strain>
    </source>
</reference>
<evidence type="ECO:0000313" key="14">
    <source>
        <dbReference type="Proteomes" id="UP000001038"/>
    </source>
</evidence>
<feature type="domain" description="Cadherin" evidence="12">
    <location>
        <begin position="193"/>
        <end position="318"/>
    </location>
</feature>
<dbReference type="GeneTree" id="ENSGT00940000161589"/>
<feature type="transmembrane region" description="Helical" evidence="11">
    <location>
        <begin position="531"/>
        <end position="553"/>
    </location>
</feature>
<feature type="domain" description="Cadherin" evidence="12">
    <location>
        <begin position="433"/>
        <end position="536"/>
    </location>
</feature>
<dbReference type="CDD" id="cd11304">
    <property type="entry name" value="Cadherin_repeat"/>
    <property type="match status" value="3"/>
</dbReference>
<evidence type="ECO:0000256" key="11">
    <source>
        <dbReference type="SAM" id="Phobius"/>
    </source>
</evidence>
<proteinExistence type="predicted"/>
<comment type="subcellular location">
    <subcellularLocation>
        <location evidence="1">Cell membrane</location>
    </subcellularLocation>
</comment>
<keyword evidence="11" id="KW-1133">Transmembrane helix</keyword>
<dbReference type="GO" id="GO:0005509">
    <property type="term" value="F:calcium ion binding"/>
    <property type="evidence" value="ECO:0007669"/>
    <property type="project" value="UniProtKB-UniRule"/>
</dbReference>
<evidence type="ECO:0000256" key="3">
    <source>
        <dbReference type="ARBA" id="ARBA00022723"/>
    </source>
</evidence>
<dbReference type="STRING" id="8090.ENSORLP00000014737"/>
<keyword evidence="7" id="KW-0130">Cell adhesion</keyword>
<keyword evidence="11" id="KW-0812">Transmembrane</keyword>
<keyword evidence="14" id="KW-1185">Reference proteome</keyword>
<dbReference type="GO" id="GO:0034332">
    <property type="term" value="P:adherens junction organization"/>
    <property type="evidence" value="ECO:0000318"/>
    <property type="project" value="GO_Central"/>
</dbReference>
<evidence type="ECO:0000259" key="12">
    <source>
        <dbReference type="PROSITE" id="PS50268"/>
    </source>
</evidence>
<dbReference type="PRINTS" id="PR00205">
    <property type="entry name" value="CADHERIN"/>
</dbReference>
<dbReference type="FunFam" id="2.60.40.60:FF:000019">
    <property type="entry name" value="Cadherin 2"/>
    <property type="match status" value="1"/>
</dbReference>
<dbReference type="Proteomes" id="UP000001038">
    <property type="component" value="Chromosome 7"/>
</dbReference>
<dbReference type="GO" id="GO:0016339">
    <property type="term" value="P:calcium-dependent cell-cell adhesion via plasma membrane cell adhesion molecules"/>
    <property type="evidence" value="ECO:0000318"/>
    <property type="project" value="GO_Central"/>
</dbReference>
<dbReference type="Pfam" id="PF00028">
    <property type="entry name" value="Cadherin"/>
    <property type="match status" value="1"/>
</dbReference>
<dbReference type="PROSITE" id="PS50268">
    <property type="entry name" value="CADHERIN_2"/>
    <property type="match status" value="5"/>
</dbReference>
<accession>H2M8C2</accession>
<reference evidence="13" key="2">
    <citation type="submission" date="2025-08" db="UniProtKB">
        <authorList>
            <consortium name="Ensembl"/>
        </authorList>
    </citation>
    <scope>IDENTIFICATION</scope>
    <source>
        <strain evidence="13">Hd-rR</strain>
    </source>
</reference>
<evidence type="ECO:0000256" key="10">
    <source>
        <dbReference type="PROSITE-ProRule" id="PRU00043"/>
    </source>
</evidence>
<dbReference type="InterPro" id="IPR015919">
    <property type="entry name" value="Cadherin-like_sf"/>
</dbReference>
<keyword evidence="3" id="KW-0479">Metal-binding</keyword>
<evidence type="ECO:0000256" key="8">
    <source>
        <dbReference type="ARBA" id="ARBA00023136"/>
    </source>
</evidence>
<feature type="domain" description="Cadherin" evidence="12">
    <location>
        <begin position="10"/>
        <end position="80"/>
    </location>
</feature>
<protein>
    <recommendedName>
        <fullName evidence="12">Cadherin domain-containing protein</fullName>
    </recommendedName>
</protein>
<dbReference type="Gene3D" id="2.60.40.60">
    <property type="entry name" value="Cadherins"/>
    <property type="match status" value="5"/>
</dbReference>
<feature type="domain" description="Cadherin" evidence="12">
    <location>
        <begin position="329"/>
        <end position="424"/>
    </location>
</feature>
<dbReference type="GO" id="GO:0005912">
    <property type="term" value="C:adherens junction"/>
    <property type="evidence" value="ECO:0000318"/>
    <property type="project" value="GO_Central"/>
</dbReference>
<dbReference type="GO" id="GO:0000902">
    <property type="term" value="P:cell morphogenesis"/>
    <property type="evidence" value="ECO:0000318"/>
    <property type="project" value="GO_Central"/>
</dbReference>
<evidence type="ECO:0000256" key="2">
    <source>
        <dbReference type="ARBA" id="ARBA00022475"/>
    </source>
</evidence>
<evidence type="ECO:0000313" key="13">
    <source>
        <dbReference type="Ensembl" id="ENSORLP00000014737.2"/>
    </source>
</evidence>
<dbReference type="PANTHER" id="PTHR24027:SF78">
    <property type="entry name" value="CADHERIN-LIKE PROTEIN 26"/>
    <property type="match status" value="1"/>
</dbReference>
<dbReference type="GO" id="GO:0007043">
    <property type="term" value="P:cell-cell junction assembly"/>
    <property type="evidence" value="ECO:0000318"/>
    <property type="project" value="GO_Central"/>
</dbReference>
<dbReference type="InParanoid" id="H2M8C2"/>
<keyword evidence="9" id="KW-0325">Glycoprotein</keyword>
<evidence type="ECO:0000256" key="4">
    <source>
        <dbReference type="ARBA" id="ARBA00022729"/>
    </source>
</evidence>
<dbReference type="SMART" id="SM00112">
    <property type="entry name" value="CA"/>
    <property type="match status" value="5"/>
</dbReference>
<dbReference type="GO" id="GO:0016342">
    <property type="term" value="C:catenin complex"/>
    <property type="evidence" value="ECO:0000318"/>
    <property type="project" value="GO_Central"/>
</dbReference>
<dbReference type="InterPro" id="IPR039808">
    <property type="entry name" value="Cadherin"/>
</dbReference>
<dbReference type="GO" id="GO:0008013">
    <property type="term" value="F:beta-catenin binding"/>
    <property type="evidence" value="ECO:0000318"/>
    <property type="project" value="GO_Central"/>
</dbReference>
<dbReference type="Ensembl" id="ENSORLT00000014738.2">
    <property type="protein sequence ID" value="ENSORLP00000014737.2"/>
    <property type="gene ID" value="ENSORLG00000022337.1"/>
</dbReference>
<dbReference type="GO" id="GO:0045296">
    <property type="term" value="F:cadherin binding"/>
    <property type="evidence" value="ECO:0000318"/>
    <property type="project" value="GO_Central"/>
</dbReference>
<evidence type="ECO:0000256" key="9">
    <source>
        <dbReference type="ARBA" id="ARBA00023180"/>
    </source>
</evidence>
<dbReference type="FunFam" id="2.60.40.60:FF:000095">
    <property type="entry name" value="Cadherin 13"/>
    <property type="match status" value="1"/>
</dbReference>
<reference evidence="13 14" key="1">
    <citation type="journal article" date="2007" name="Nature">
        <title>The medaka draft genome and insights into vertebrate genome evolution.</title>
        <authorList>
            <person name="Kasahara M."/>
            <person name="Naruse K."/>
            <person name="Sasaki S."/>
            <person name="Nakatani Y."/>
            <person name="Qu W."/>
            <person name="Ahsan B."/>
            <person name="Yamada T."/>
            <person name="Nagayasu Y."/>
            <person name="Doi K."/>
            <person name="Kasai Y."/>
            <person name="Jindo T."/>
            <person name="Kobayashi D."/>
            <person name="Shimada A."/>
            <person name="Toyoda A."/>
            <person name="Kuroki Y."/>
            <person name="Fujiyama A."/>
            <person name="Sasaki T."/>
            <person name="Shimizu A."/>
            <person name="Asakawa S."/>
            <person name="Shimizu N."/>
            <person name="Hashimoto S."/>
            <person name="Yang J."/>
            <person name="Lee Y."/>
            <person name="Matsushima K."/>
            <person name="Sugano S."/>
            <person name="Sakaizumi M."/>
            <person name="Narita T."/>
            <person name="Ohishi K."/>
            <person name="Haga S."/>
            <person name="Ohta F."/>
            <person name="Nomoto H."/>
            <person name="Nogata K."/>
            <person name="Morishita T."/>
            <person name="Endo T."/>
            <person name="Shin-I T."/>
            <person name="Takeda H."/>
            <person name="Morishita S."/>
            <person name="Kohara Y."/>
        </authorList>
    </citation>
    <scope>NUCLEOTIDE SEQUENCE [LARGE SCALE GENOMIC DNA]</scope>
    <source>
        <strain evidence="13 14">Hd-rR</strain>
    </source>
</reference>
<evidence type="ECO:0000256" key="6">
    <source>
        <dbReference type="ARBA" id="ARBA00022837"/>
    </source>
</evidence>
<keyword evidence="8 11" id="KW-0472">Membrane</keyword>
<organism evidence="13 14">
    <name type="scientific">Oryzias latipes</name>
    <name type="common">Japanese rice fish</name>
    <name type="synonym">Japanese killifish</name>
    <dbReference type="NCBI Taxonomy" id="8090"/>
    <lineage>
        <taxon>Eukaryota</taxon>
        <taxon>Metazoa</taxon>
        <taxon>Chordata</taxon>
        <taxon>Craniata</taxon>
        <taxon>Vertebrata</taxon>
        <taxon>Euteleostomi</taxon>
        <taxon>Actinopterygii</taxon>
        <taxon>Neopterygii</taxon>
        <taxon>Teleostei</taxon>
        <taxon>Neoteleostei</taxon>
        <taxon>Acanthomorphata</taxon>
        <taxon>Ovalentaria</taxon>
        <taxon>Atherinomorphae</taxon>
        <taxon>Beloniformes</taxon>
        <taxon>Adrianichthyidae</taxon>
        <taxon>Oryziinae</taxon>
        <taxon>Oryzias</taxon>
    </lineage>
</organism>